<organism evidence="1">
    <name type="scientific">viral metagenome</name>
    <dbReference type="NCBI Taxonomy" id="1070528"/>
    <lineage>
        <taxon>unclassified sequences</taxon>
        <taxon>metagenomes</taxon>
        <taxon>organismal metagenomes</taxon>
    </lineage>
</organism>
<protein>
    <submittedName>
        <fullName evidence="1">Uncharacterized protein</fullName>
    </submittedName>
</protein>
<evidence type="ECO:0000313" key="1">
    <source>
        <dbReference type="EMBL" id="QJA86522.1"/>
    </source>
</evidence>
<reference evidence="1" key="1">
    <citation type="submission" date="2020-03" db="EMBL/GenBank/DDBJ databases">
        <title>The deep terrestrial virosphere.</title>
        <authorList>
            <person name="Holmfeldt K."/>
            <person name="Nilsson E."/>
            <person name="Simone D."/>
            <person name="Lopez-Fernandez M."/>
            <person name="Wu X."/>
            <person name="de Brujin I."/>
            <person name="Lundin D."/>
            <person name="Andersson A."/>
            <person name="Bertilsson S."/>
            <person name="Dopson M."/>
        </authorList>
    </citation>
    <scope>NUCLEOTIDE SEQUENCE</scope>
    <source>
        <strain evidence="1">MM415B03173</strain>
    </source>
</reference>
<sequence length="68" mass="7732">MTNLASPLPKYELESQFTKDQIVWLEDQLTSILLHIAFVEKEINKIKNHLSGVLKDVKQHSGKGGDKE</sequence>
<accession>A0A6M3KXY0</accession>
<gene>
    <name evidence="1" type="ORF">MM415B03173_0005</name>
</gene>
<proteinExistence type="predicted"/>
<dbReference type="EMBL" id="MT142640">
    <property type="protein sequence ID" value="QJA86522.1"/>
    <property type="molecule type" value="Genomic_DNA"/>
</dbReference>
<dbReference type="AlphaFoldDB" id="A0A6M3KXY0"/>
<name>A0A6M3KXY0_9ZZZZ</name>